<dbReference type="PANTHER" id="PTHR22799">
    <property type="entry name" value="TETRANECTIN-RELATED"/>
    <property type="match status" value="1"/>
</dbReference>
<gene>
    <name evidence="7" type="ORF">GDO86_013106</name>
</gene>
<comment type="caution">
    <text evidence="7">The sequence shown here is derived from an EMBL/GenBank/DDBJ whole genome shotgun (WGS) entry which is preliminary data.</text>
</comment>
<evidence type="ECO:0000313" key="8">
    <source>
        <dbReference type="Proteomes" id="UP000812440"/>
    </source>
</evidence>
<evidence type="ECO:0000259" key="6">
    <source>
        <dbReference type="PROSITE" id="PS50041"/>
    </source>
</evidence>
<keyword evidence="4" id="KW-0430">Lectin</keyword>
<evidence type="ECO:0000256" key="2">
    <source>
        <dbReference type="ARBA" id="ARBA00022525"/>
    </source>
</evidence>
<evidence type="ECO:0000256" key="5">
    <source>
        <dbReference type="ARBA" id="ARBA00023157"/>
    </source>
</evidence>
<dbReference type="Proteomes" id="UP000812440">
    <property type="component" value="Chromosome 7"/>
</dbReference>
<protein>
    <recommendedName>
        <fullName evidence="6">C-type lectin domain-containing protein</fullName>
    </recommendedName>
</protein>
<dbReference type="GO" id="GO:0001503">
    <property type="term" value="P:ossification"/>
    <property type="evidence" value="ECO:0007669"/>
    <property type="project" value="TreeGrafter"/>
</dbReference>
<dbReference type="SMART" id="SM00034">
    <property type="entry name" value="CLECT"/>
    <property type="match status" value="1"/>
</dbReference>
<name>A0A8T2IPX6_9PIPI</name>
<organism evidence="7 8">
    <name type="scientific">Hymenochirus boettgeri</name>
    <name type="common">Congo dwarf clawed frog</name>
    <dbReference type="NCBI Taxonomy" id="247094"/>
    <lineage>
        <taxon>Eukaryota</taxon>
        <taxon>Metazoa</taxon>
        <taxon>Chordata</taxon>
        <taxon>Craniata</taxon>
        <taxon>Vertebrata</taxon>
        <taxon>Euteleostomi</taxon>
        <taxon>Amphibia</taxon>
        <taxon>Batrachia</taxon>
        <taxon>Anura</taxon>
        <taxon>Pipoidea</taxon>
        <taxon>Pipidae</taxon>
        <taxon>Pipinae</taxon>
        <taxon>Hymenochirus</taxon>
    </lineage>
</organism>
<evidence type="ECO:0000256" key="3">
    <source>
        <dbReference type="ARBA" id="ARBA00022729"/>
    </source>
</evidence>
<dbReference type="OrthoDB" id="7357196at2759"/>
<dbReference type="GO" id="GO:0005615">
    <property type="term" value="C:extracellular space"/>
    <property type="evidence" value="ECO:0007669"/>
    <property type="project" value="TreeGrafter"/>
</dbReference>
<dbReference type="InterPro" id="IPR001304">
    <property type="entry name" value="C-type_lectin-like"/>
</dbReference>
<accession>A0A8T2IPX6</accession>
<dbReference type="AlphaFoldDB" id="A0A8T2IPX6"/>
<keyword evidence="3" id="KW-0732">Signal</keyword>
<evidence type="ECO:0000313" key="7">
    <source>
        <dbReference type="EMBL" id="KAG8435015.1"/>
    </source>
</evidence>
<evidence type="ECO:0000256" key="4">
    <source>
        <dbReference type="ARBA" id="ARBA00022734"/>
    </source>
</evidence>
<feature type="domain" description="C-type lectin" evidence="6">
    <location>
        <begin position="66"/>
        <end position="179"/>
    </location>
</feature>
<dbReference type="InterPro" id="IPR016187">
    <property type="entry name" value="CTDL_fold"/>
</dbReference>
<dbReference type="GO" id="GO:0008083">
    <property type="term" value="F:growth factor activity"/>
    <property type="evidence" value="ECO:0007669"/>
    <property type="project" value="TreeGrafter"/>
</dbReference>
<keyword evidence="2" id="KW-0964">Secreted</keyword>
<dbReference type="GO" id="GO:0030246">
    <property type="term" value="F:carbohydrate binding"/>
    <property type="evidence" value="ECO:0007669"/>
    <property type="project" value="UniProtKB-KW"/>
</dbReference>
<dbReference type="SUPFAM" id="SSF56436">
    <property type="entry name" value="C-type lectin-like"/>
    <property type="match status" value="1"/>
</dbReference>
<comment type="subcellular location">
    <subcellularLocation>
        <location evidence="1">Secreted</location>
    </subcellularLocation>
</comment>
<dbReference type="Gene3D" id="3.10.100.10">
    <property type="entry name" value="Mannose-Binding Protein A, subunit A"/>
    <property type="match status" value="1"/>
</dbReference>
<dbReference type="InterPro" id="IPR016186">
    <property type="entry name" value="C-type_lectin-like/link_sf"/>
</dbReference>
<dbReference type="InterPro" id="IPR018378">
    <property type="entry name" value="C-type_lectin_CS"/>
</dbReference>
<dbReference type="InterPro" id="IPR051663">
    <property type="entry name" value="CLec_Tetranectin-domain"/>
</dbReference>
<reference evidence="7" key="1">
    <citation type="thesis" date="2020" institute="ProQuest LLC" country="789 East Eisenhower Parkway, Ann Arbor, MI, USA">
        <title>Comparative Genomics and Chromosome Evolution.</title>
        <authorList>
            <person name="Mudd A.B."/>
        </authorList>
    </citation>
    <scope>NUCLEOTIDE SEQUENCE</scope>
    <source>
        <strain evidence="7">Female2</strain>
        <tissue evidence="7">Blood</tissue>
    </source>
</reference>
<dbReference type="Pfam" id="PF00059">
    <property type="entry name" value="Lectin_C"/>
    <property type="match status" value="1"/>
</dbReference>
<evidence type="ECO:0000256" key="1">
    <source>
        <dbReference type="ARBA" id="ARBA00004613"/>
    </source>
</evidence>
<dbReference type="PROSITE" id="PS50041">
    <property type="entry name" value="C_TYPE_LECTIN_2"/>
    <property type="match status" value="1"/>
</dbReference>
<proteinExistence type="predicted"/>
<keyword evidence="8" id="KW-1185">Reference proteome</keyword>
<dbReference type="PROSITE" id="PS00615">
    <property type="entry name" value="C_TYPE_LECTIN_1"/>
    <property type="match status" value="1"/>
</dbReference>
<dbReference type="EMBL" id="JAACNH010000008">
    <property type="protein sequence ID" value="KAG8435015.1"/>
    <property type="molecule type" value="Genomic_DNA"/>
</dbReference>
<keyword evidence="5" id="KW-1015">Disulfide bond</keyword>
<feature type="non-terminal residue" evidence="7">
    <location>
        <position position="1"/>
    </location>
</feature>
<sequence length="184" mass="20309">VAACYCASAQIPDNCAGTNPFPGIPGINKGLPVTNDLQLQTILLKITERIARLERVFRFSEKFQEAGGKIFATNGKQVDFETSKLTCEKAGGRIATPKNEVENKAILNIITERKLYAYLGIIRGKILNKFTYLDGTPIAYANWSKSEPNGKGAENCVEIYTNGSWNDKGCNQNRLTICEFSVNH</sequence>
<dbReference type="PANTHER" id="PTHR22799:SF1">
    <property type="entry name" value="C-TYPE LECTIN DOMAIN FAMILY 11 MEMBER A"/>
    <property type="match status" value="1"/>
</dbReference>